<protein>
    <submittedName>
        <fullName evidence="5">Ankyrin repeat domain-containing protein</fullName>
    </submittedName>
</protein>
<dbReference type="Gene3D" id="1.25.40.20">
    <property type="entry name" value="Ankyrin repeat-containing domain"/>
    <property type="match status" value="1"/>
</dbReference>
<gene>
    <name evidence="5" type="ORF">QS748_08055</name>
</gene>
<evidence type="ECO:0000256" key="1">
    <source>
        <dbReference type="ARBA" id="ARBA00022737"/>
    </source>
</evidence>
<reference evidence="5 6" key="1">
    <citation type="journal article" date="2023" name="bioRxiv">
        <title>An intranuclear bacterial parasite of deep-sea mussels expresses apoptosis inhibitors acquired from its host.</title>
        <authorList>
            <person name="Gonzalez Porras M.A."/>
            <person name="Assie A."/>
            <person name="Tietjen M."/>
            <person name="Violette M."/>
            <person name="Kleiner M."/>
            <person name="Gruber-Vodicka H."/>
            <person name="Dubilier N."/>
            <person name="Leisch N."/>
        </authorList>
    </citation>
    <scope>NUCLEOTIDE SEQUENCE [LARGE SCALE GENOMIC DNA]</scope>
    <source>
        <strain evidence="5">IAP13</strain>
    </source>
</reference>
<keyword evidence="4" id="KW-0732">Signal</keyword>
<feature type="chain" id="PRO_5041687018" evidence="4">
    <location>
        <begin position="23"/>
        <end position="145"/>
    </location>
</feature>
<feature type="repeat" description="ANK" evidence="3">
    <location>
        <begin position="101"/>
        <end position="133"/>
    </location>
</feature>
<evidence type="ECO:0000313" key="5">
    <source>
        <dbReference type="EMBL" id="MDP0589136.1"/>
    </source>
</evidence>
<comment type="caution">
    <text evidence="5">The sequence shown here is derived from an EMBL/GenBank/DDBJ whole genome shotgun (WGS) entry which is preliminary data.</text>
</comment>
<name>A0AA90P180_9GAMM</name>
<dbReference type="EMBL" id="JASXSV010000010">
    <property type="protein sequence ID" value="MDP0589136.1"/>
    <property type="molecule type" value="Genomic_DNA"/>
</dbReference>
<dbReference type="InterPro" id="IPR002110">
    <property type="entry name" value="Ankyrin_rpt"/>
</dbReference>
<dbReference type="SUPFAM" id="SSF48403">
    <property type="entry name" value="Ankyrin repeat"/>
    <property type="match status" value="1"/>
</dbReference>
<feature type="signal peptide" evidence="4">
    <location>
        <begin position="1"/>
        <end position="22"/>
    </location>
</feature>
<evidence type="ECO:0000256" key="3">
    <source>
        <dbReference type="PROSITE-ProRule" id="PRU00023"/>
    </source>
</evidence>
<evidence type="ECO:0000313" key="6">
    <source>
        <dbReference type="Proteomes" id="UP001178148"/>
    </source>
</evidence>
<keyword evidence="6" id="KW-1185">Reference proteome</keyword>
<accession>A0AA90P180</accession>
<dbReference type="PROSITE" id="PS50088">
    <property type="entry name" value="ANK_REPEAT"/>
    <property type="match status" value="2"/>
</dbReference>
<dbReference type="PROSITE" id="PS50297">
    <property type="entry name" value="ANK_REP_REGION"/>
    <property type="match status" value="2"/>
</dbReference>
<evidence type="ECO:0000256" key="2">
    <source>
        <dbReference type="ARBA" id="ARBA00023043"/>
    </source>
</evidence>
<proteinExistence type="predicted"/>
<organism evidence="5 6">
    <name type="scientific">Candidatus Endonucleibacter bathymodioli</name>
    <dbReference type="NCBI Taxonomy" id="539814"/>
    <lineage>
        <taxon>Bacteria</taxon>
        <taxon>Pseudomonadati</taxon>
        <taxon>Pseudomonadota</taxon>
        <taxon>Gammaproteobacteria</taxon>
        <taxon>Oceanospirillales</taxon>
        <taxon>Endozoicomonadaceae</taxon>
        <taxon>Candidatus Endonucleibacter</taxon>
    </lineage>
</organism>
<keyword evidence="2 3" id="KW-0040">ANK repeat</keyword>
<dbReference type="Pfam" id="PF12796">
    <property type="entry name" value="Ank_2"/>
    <property type="match status" value="1"/>
</dbReference>
<keyword evidence="1" id="KW-0677">Repeat</keyword>
<dbReference type="Proteomes" id="UP001178148">
    <property type="component" value="Unassembled WGS sequence"/>
</dbReference>
<feature type="repeat" description="ANK" evidence="3">
    <location>
        <begin position="68"/>
        <end position="100"/>
    </location>
</feature>
<dbReference type="SMART" id="SM00248">
    <property type="entry name" value="ANK"/>
    <property type="match status" value="2"/>
</dbReference>
<evidence type="ECO:0000256" key="4">
    <source>
        <dbReference type="SAM" id="SignalP"/>
    </source>
</evidence>
<dbReference type="PANTHER" id="PTHR24171">
    <property type="entry name" value="ANKYRIN REPEAT DOMAIN-CONTAINING PROTEIN 39-RELATED"/>
    <property type="match status" value="1"/>
</dbReference>
<dbReference type="AlphaFoldDB" id="A0AA90P180"/>
<dbReference type="InterPro" id="IPR036770">
    <property type="entry name" value="Ankyrin_rpt-contain_sf"/>
</dbReference>
<sequence length="145" mass="16341">MRKFFGLIPLFVLFSISNCVKAGPHKTQKSFNELRMHILNIDQDPFIQHWEKIKKKTQSAILQCTHYGDWSLLHFACEYGRTEIINTLLSSGADINAVTLSADTPLSIAITKNENDIVSDLLSKGACVNCHGHQKNTPPPCLYRK</sequence>